<evidence type="ECO:0000313" key="2">
    <source>
        <dbReference type="EMBL" id="KZT72907.1"/>
    </source>
</evidence>
<keyword evidence="3" id="KW-1185">Reference proteome</keyword>
<feature type="region of interest" description="Disordered" evidence="1">
    <location>
        <begin position="396"/>
        <end position="449"/>
    </location>
</feature>
<accession>A0A165T453</accession>
<dbReference type="STRING" id="1314783.A0A165T453"/>
<reference evidence="2 3" key="1">
    <citation type="journal article" date="2016" name="Mol. Biol. Evol.">
        <title>Comparative Genomics of Early-Diverging Mushroom-Forming Fungi Provides Insights into the Origins of Lignocellulose Decay Capabilities.</title>
        <authorList>
            <person name="Nagy L.G."/>
            <person name="Riley R."/>
            <person name="Tritt A."/>
            <person name="Adam C."/>
            <person name="Daum C."/>
            <person name="Floudas D."/>
            <person name="Sun H."/>
            <person name="Yadav J.S."/>
            <person name="Pangilinan J."/>
            <person name="Larsson K.H."/>
            <person name="Matsuura K."/>
            <person name="Barry K."/>
            <person name="Labutti K."/>
            <person name="Kuo R."/>
            <person name="Ohm R.A."/>
            <person name="Bhattacharya S.S."/>
            <person name="Shirouzu T."/>
            <person name="Yoshinaga Y."/>
            <person name="Martin F.M."/>
            <person name="Grigoriev I.V."/>
            <person name="Hibbett D.S."/>
        </authorList>
    </citation>
    <scope>NUCLEOTIDE SEQUENCE [LARGE SCALE GENOMIC DNA]</scope>
    <source>
        <strain evidence="2 3">L-15889</strain>
    </source>
</reference>
<protein>
    <submittedName>
        <fullName evidence="2">Uncharacterized protein</fullName>
    </submittedName>
</protein>
<dbReference type="Proteomes" id="UP000076727">
    <property type="component" value="Unassembled WGS sequence"/>
</dbReference>
<feature type="region of interest" description="Disordered" evidence="1">
    <location>
        <begin position="227"/>
        <end position="262"/>
    </location>
</feature>
<dbReference type="EMBL" id="KV429039">
    <property type="protein sequence ID" value="KZT72907.1"/>
    <property type="molecule type" value="Genomic_DNA"/>
</dbReference>
<sequence>MERQAQQRELALRAHIRNILLEYSLIHLSTNYVTWTQDIATELLSEGLSYVPTADPVDLRLPCDPYESLSRIWKLEKMEAYNETWKSDVQVPQFIKTRWQMLSCGERPSKKCWDTDSDADHEHWLNLRPMSPVLSMTSVRQTPKLGTLAGTKTIPRTWKDVIKSSDLKSTPSDDLPEEPLLKLEDVLDLRHSLDRQTHQGIATLFRDASALSKRSISDVHQKAKDFLRADSPPGDSPPPLASPPIFARDRRPGYTLASPGNPASKFGPAVLTDLPSIVPVVTSEKDDDIYMQHMVVVDGWQTYAVPSSPLTPGTPSLRSSSGEIDELFLPSPPEHDRPLIEELMDAQLDEYEMPRSQKVGGTQEKPEIIGHGQSLSSFLSPLRRRHNSLRDQAKIVTTPKSQPSSPHTAITASMLGQPPTTFDGEDGTGGHARQYALADPPSEGSDPDMDAMLRRIYGADTATANITQLIMNENLDEGESMLMDVPVMPPPNEHAPGAMFLPSQTAELLAPSKNKPDQADNRTVSLPTRSGYLKKVKGMQALTIELSWIPFKFGSSVPTDAEVSGVADNIETTFIAELQEEDSALVQGLTELLDSSLRLQDCLDGGQAAPSTLRCLDDGWDSLDRSLEDEAADVDIVLTRDERKSLQSASYSDNDLGSSDKENEGFLIPSVEEEEEEEDRPPAKRARTTEEQYDFCYGDPDQEVPATDDSGVFLSSSEAMPNGYAGGFAELGHSAQGFEGSSADGDLFGDIDPVYEIGFADAAATYAIHAPPRGKYARSLNASDTNASRRSGEHARTEINARLAEVHVGEPMSGTAQDITALAASPRRSATTPSVRHSLAEFLSLMGNKAVTSALGSSPPAAGPSEVVSPAHSSNEAPEPMGITVPVVPAGLLGSDTLCLPEAGLQPATVHRYMASVALLQKRALFRCLSSECCVDLIEREDLGDADLILDPETAVSFTSLAALPAQVDTVLARLTRLSWRYSRILLVLQAYPDSLSFKRDLASPRPVPYPFSAAVMKAVKKLRRDLNIAEACETKKAGSAVCFAFALSVEEAASYARSFGDDAEAMDTTQGALWGSREWLDFDEQEGESDLAGVEGMNAFAASIILSQMSLDDFLDTSPEDRVQYFGPYVGHERLVRFNEELQRRAQAVELTPSSPNSYEAS</sequence>
<evidence type="ECO:0000256" key="1">
    <source>
        <dbReference type="SAM" id="MobiDB-lite"/>
    </source>
</evidence>
<dbReference type="AlphaFoldDB" id="A0A165T453"/>
<dbReference type="OrthoDB" id="2422840at2759"/>
<gene>
    <name evidence="2" type="ORF">DAEQUDRAFT_552793</name>
</gene>
<feature type="compositionally biased region" description="Polar residues" evidence="1">
    <location>
        <begin position="398"/>
        <end position="411"/>
    </location>
</feature>
<evidence type="ECO:0000313" key="3">
    <source>
        <dbReference type="Proteomes" id="UP000076727"/>
    </source>
</evidence>
<name>A0A165T453_9APHY</name>
<feature type="region of interest" description="Disordered" evidence="1">
    <location>
        <begin position="668"/>
        <end position="691"/>
    </location>
</feature>
<proteinExistence type="predicted"/>
<organism evidence="2 3">
    <name type="scientific">Daedalea quercina L-15889</name>
    <dbReference type="NCBI Taxonomy" id="1314783"/>
    <lineage>
        <taxon>Eukaryota</taxon>
        <taxon>Fungi</taxon>
        <taxon>Dikarya</taxon>
        <taxon>Basidiomycota</taxon>
        <taxon>Agaricomycotina</taxon>
        <taxon>Agaricomycetes</taxon>
        <taxon>Polyporales</taxon>
        <taxon>Fomitopsis</taxon>
    </lineage>
</organism>
<feature type="region of interest" description="Disordered" evidence="1">
    <location>
        <begin position="853"/>
        <end position="880"/>
    </location>
</feature>